<evidence type="ECO:0000256" key="1">
    <source>
        <dbReference type="SAM" id="Phobius"/>
    </source>
</evidence>
<dbReference type="AlphaFoldDB" id="A0A8C0WDV5"/>
<feature type="transmembrane region" description="Helical" evidence="1">
    <location>
        <begin position="174"/>
        <end position="195"/>
    </location>
</feature>
<dbReference type="InterPro" id="IPR026697">
    <property type="entry name" value="DNAAF6"/>
</dbReference>
<name>A0A8C0WDV5_CASCN</name>
<organism evidence="2">
    <name type="scientific">Castor canadensis</name>
    <name type="common">American beaver</name>
    <dbReference type="NCBI Taxonomy" id="51338"/>
    <lineage>
        <taxon>Eukaryota</taxon>
        <taxon>Metazoa</taxon>
        <taxon>Chordata</taxon>
        <taxon>Craniata</taxon>
        <taxon>Vertebrata</taxon>
        <taxon>Euteleostomi</taxon>
        <taxon>Mammalia</taxon>
        <taxon>Eutheria</taxon>
        <taxon>Euarchontoglires</taxon>
        <taxon>Glires</taxon>
        <taxon>Rodentia</taxon>
        <taxon>Castorimorpha</taxon>
        <taxon>Castoridae</taxon>
        <taxon>Castor</taxon>
    </lineage>
</organism>
<keyword evidence="1" id="KW-0472">Membrane</keyword>
<dbReference type="GO" id="GO:0051087">
    <property type="term" value="F:protein-folding chaperone binding"/>
    <property type="evidence" value="ECO:0007669"/>
    <property type="project" value="InterPro"/>
</dbReference>
<proteinExistence type="predicted"/>
<feature type="transmembrane region" description="Helical" evidence="1">
    <location>
        <begin position="140"/>
        <end position="162"/>
    </location>
</feature>
<protein>
    <submittedName>
        <fullName evidence="2">Uncharacterized protein</fullName>
    </submittedName>
</protein>
<gene>
    <name evidence="2" type="primary">Dnaaf6</name>
</gene>
<dbReference type="PANTHER" id="PTHR21083">
    <property type="entry name" value="TWISTER"/>
    <property type="match status" value="1"/>
</dbReference>
<accession>A0A8C0WDV5</accession>
<dbReference type="GO" id="GO:0070286">
    <property type="term" value="P:axonemal dynein complex assembly"/>
    <property type="evidence" value="ECO:0007669"/>
    <property type="project" value="InterPro"/>
</dbReference>
<keyword evidence="1" id="KW-0812">Transmembrane</keyword>
<dbReference type="Ensembl" id="ENSCCNT00000013011.1">
    <property type="protein sequence ID" value="ENSCCNP00000009888.1"/>
    <property type="gene ID" value="ENSCCNG00000010401.1"/>
</dbReference>
<dbReference type="GO" id="GO:0045505">
    <property type="term" value="F:dynein intermediate chain binding"/>
    <property type="evidence" value="ECO:0007669"/>
    <property type="project" value="TreeGrafter"/>
</dbReference>
<dbReference type="GO" id="GO:0030317">
    <property type="term" value="P:flagellated sperm motility"/>
    <property type="evidence" value="ECO:0007669"/>
    <property type="project" value="TreeGrafter"/>
</dbReference>
<dbReference type="PANTHER" id="PTHR21083:SF0">
    <property type="entry name" value="DYNEIN AXONEMAL ASSEMBLY FACTOR 6"/>
    <property type="match status" value="1"/>
</dbReference>
<dbReference type="GO" id="GO:0005737">
    <property type="term" value="C:cytoplasm"/>
    <property type="evidence" value="ECO:0007669"/>
    <property type="project" value="TreeGrafter"/>
</dbReference>
<keyword evidence="1" id="KW-1133">Transmembrane helix</keyword>
<sequence length="238" mass="27190">MESENKKAENMESENKGFEMITSVSALQALSCLLCPKEEDDFDSEQLYCSSTTGAMGPGNIGPTKIEEFKAITQCSSETSEDIWSPEEVPDGAEHDDMWDVREIPEYEIIFKQHVGTEDVYLGLTRKDTSTACCQDRRPLICFILFYYSFIVFFILYLFSILHFSPQDSTVTGLIYILDYIYLNTYMSLFAIFLGQQILNDALAMCQMLWTRCWLYSGEQNRHSSPFKELTGKTSSSP</sequence>
<reference evidence="2" key="1">
    <citation type="submission" date="2023-09" db="UniProtKB">
        <authorList>
            <consortium name="Ensembl"/>
        </authorList>
    </citation>
    <scope>IDENTIFICATION</scope>
</reference>
<evidence type="ECO:0000313" key="2">
    <source>
        <dbReference type="Ensembl" id="ENSCCNP00000009888.1"/>
    </source>
</evidence>